<evidence type="ECO:0000256" key="3">
    <source>
        <dbReference type="ARBA" id="ARBA00022692"/>
    </source>
</evidence>
<evidence type="ECO:0000313" key="9">
    <source>
        <dbReference type="EMBL" id="BBH03776.1"/>
    </source>
</evidence>
<keyword evidence="9" id="KW-0418">Kinase</keyword>
<keyword evidence="3" id="KW-0812">Transmembrane</keyword>
<dbReference type="GO" id="GO:0045087">
    <property type="term" value="P:innate immune response"/>
    <property type="evidence" value="ECO:0007669"/>
    <property type="project" value="InterPro"/>
</dbReference>
<evidence type="ECO:0000256" key="6">
    <source>
        <dbReference type="ARBA" id="ARBA00023136"/>
    </source>
</evidence>
<evidence type="ECO:0000259" key="8">
    <source>
        <dbReference type="PROSITE" id="PS50011"/>
    </source>
</evidence>
<sequence>MHFGLARLVERSSEEDMVATRVVGTPGYIPPESVRELQMTSKTDVYAFGVVVAELITGQRAIVRDNREPKRMKSLSSVLYAVFQEKDPEAALEAKVDGNMKGSCPIEEVYKMAEIARRCSSEDPVDRPEMRDIVQTLSQILVCSIEWEASLGGKSQVFSGLIMSGR</sequence>
<dbReference type="GO" id="GO:0005886">
    <property type="term" value="C:plasma membrane"/>
    <property type="evidence" value="ECO:0007669"/>
    <property type="project" value="UniProtKB-SubCell"/>
</dbReference>
<gene>
    <name evidence="9" type="ORF">Prudu_014734</name>
</gene>
<dbReference type="InterPro" id="IPR044812">
    <property type="entry name" value="CERK1/LYK3-like"/>
</dbReference>
<accession>A0A4Y1RIK4</accession>
<evidence type="ECO:0000256" key="7">
    <source>
        <dbReference type="ARBA" id="ARBA00023157"/>
    </source>
</evidence>
<keyword evidence="2" id="KW-1003">Cell membrane</keyword>
<evidence type="ECO:0000256" key="2">
    <source>
        <dbReference type="ARBA" id="ARBA00022475"/>
    </source>
</evidence>
<feature type="domain" description="Protein kinase" evidence="8">
    <location>
        <begin position="1"/>
        <end position="141"/>
    </location>
</feature>
<comment type="subcellular location">
    <subcellularLocation>
        <location evidence="1">Cell membrane</location>
        <topology evidence="1">Single-pass membrane protein</topology>
    </subcellularLocation>
</comment>
<dbReference type="Pfam" id="PF00069">
    <property type="entry name" value="Pkinase"/>
    <property type="match status" value="1"/>
</dbReference>
<dbReference type="PANTHER" id="PTHR46204:SF11">
    <property type="entry name" value="PROTEIN KINASE DOMAIN-CONTAINING PROTEIN"/>
    <property type="match status" value="1"/>
</dbReference>
<keyword evidence="4" id="KW-0732">Signal</keyword>
<dbReference type="SUPFAM" id="SSF56112">
    <property type="entry name" value="Protein kinase-like (PK-like)"/>
    <property type="match status" value="1"/>
</dbReference>
<dbReference type="PANTHER" id="PTHR46204">
    <property type="entry name" value="CHITIN ELICITOR RECEPTOR KINASE 1-RELATED"/>
    <property type="match status" value="1"/>
</dbReference>
<dbReference type="EMBL" id="AP019301">
    <property type="protein sequence ID" value="BBH03776.1"/>
    <property type="molecule type" value="Genomic_DNA"/>
</dbReference>
<dbReference type="PROSITE" id="PS50011">
    <property type="entry name" value="PROTEIN_KINASE_DOM"/>
    <property type="match status" value="1"/>
</dbReference>
<keyword evidence="6" id="KW-0472">Membrane</keyword>
<dbReference type="Gene3D" id="1.10.510.10">
    <property type="entry name" value="Transferase(Phosphotransferase) domain 1"/>
    <property type="match status" value="1"/>
</dbReference>
<dbReference type="InterPro" id="IPR011009">
    <property type="entry name" value="Kinase-like_dom_sf"/>
</dbReference>
<evidence type="ECO:0000256" key="4">
    <source>
        <dbReference type="ARBA" id="ARBA00022729"/>
    </source>
</evidence>
<evidence type="ECO:0000256" key="5">
    <source>
        <dbReference type="ARBA" id="ARBA00022989"/>
    </source>
</evidence>
<name>A0A4Y1RIK4_PRUDU</name>
<organism evidence="9">
    <name type="scientific">Prunus dulcis</name>
    <name type="common">Almond</name>
    <name type="synonym">Amygdalus dulcis</name>
    <dbReference type="NCBI Taxonomy" id="3755"/>
    <lineage>
        <taxon>Eukaryota</taxon>
        <taxon>Viridiplantae</taxon>
        <taxon>Streptophyta</taxon>
        <taxon>Embryophyta</taxon>
        <taxon>Tracheophyta</taxon>
        <taxon>Spermatophyta</taxon>
        <taxon>Magnoliopsida</taxon>
        <taxon>eudicotyledons</taxon>
        <taxon>Gunneridae</taxon>
        <taxon>Pentapetalae</taxon>
        <taxon>rosids</taxon>
        <taxon>fabids</taxon>
        <taxon>Rosales</taxon>
        <taxon>Rosaceae</taxon>
        <taxon>Amygdaloideae</taxon>
        <taxon>Amygdaleae</taxon>
        <taxon>Prunus</taxon>
    </lineage>
</organism>
<dbReference type="InterPro" id="IPR000719">
    <property type="entry name" value="Prot_kinase_dom"/>
</dbReference>
<keyword evidence="7" id="KW-1015">Disulfide bond</keyword>
<evidence type="ECO:0000256" key="1">
    <source>
        <dbReference type="ARBA" id="ARBA00004162"/>
    </source>
</evidence>
<dbReference type="AlphaFoldDB" id="A0A4Y1RIK4"/>
<reference evidence="9" key="1">
    <citation type="journal article" date="2019" name="Science">
        <title>Mutation of a bHLH transcription factor allowed almond domestication.</title>
        <authorList>
            <person name="Sanchez-Perez R."/>
            <person name="Pavan S."/>
            <person name="Mazzeo R."/>
            <person name="Moldovan C."/>
            <person name="Aiese Cigliano R."/>
            <person name="Del Cueto J."/>
            <person name="Ricciardi F."/>
            <person name="Lotti C."/>
            <person name="Ricciardi L."/>
            <person name="Dicenta F."/>
            <person name="Lopez-Marques R.L."/>
            <person name="Lindberg Moller B."/>
        </authorList>
    </citation>
    <scope>NUCLEOTIDE SEQUENCE</scope>
</reference>
<protein>
    <submittedName>
        <fullName evidence="9">Protein kinase family protein / peptidoglycan-binding LysM domain-containing protein</fullName>
    </submittedName>
</protein>
<proteinExistence type="predicted"/>
<dbReference type="GO" id="GO:0005524">
    <property type="term" value="F:ATP binding"/>
    <property type="evidence" value="ECO:0007669"/>
    <property type="project" value="InterPro"/>
</dbReference>
<keyword evidence="9" id="KW-0808">Transferase</keyword>
<dbReference type="GO" id="GO:0019199">
    <property type="term" value="F:transmembrane receptor protein kinase activity"/>
    <property type="evidence" value="ECO:0007669"/>
    <property type="project" value="InterPro"/>
</dbReference>
<keyword evidence="5" id="KW-1133">Transmembrane helix</keyword>